<dbReference type="Proteomes" id="UP000824176">
    <property type="component" value="Unassembled WGS sequence"/>
</dbReference>
<evidence type="ECO:0000313" key="2">
    <source>
        <dbReference type="Proteomes" id="UP000824176"/>
    </source>
</evidence>
<comment type="caution">
    <text evidence="1">The sequence shown here is derived from an EMBL/GenBank/DDBJ whole genome shotgun (WGS) entry which is preliminary data.</text>
</comment>
<proteinExistence type="predicted"/>
<name>A0A9D2KCQ8_9BACT</name>
<accession>A0A9D2KCQ8</accession>
<sequence>MKKIAFIILCTALPVIFNGCTLTKYHIDSSMTINNAAALTAKNTPYLCSYRGRAAVSIESTQQNISFSILLNKKCSDDALINVLGALNNPVASIKYENKKVEVKTQSSQNTEDIKKIADNSIFHIISFFKTPQQLPESDKYSISFSNSSYIFTNKEGNKLYADDKFRLYKYVTGSITSEYLWEDDNNILKSITVSAPEGKVTVKFLNKNGWSAENEG</sequence>
<reference evidence="1" key="1">
    <citation type="journal article" date="2021" name="PeerJ">
        <title>Extensive microbial diversity within the chicken gut microbiome revealed by metagenomics and culture.</title>
        <authorList>
            <person name="Gilroy R."/>
            <person name="Ravi A."/>
            <person name="Getino M."/>
            <person name="Pursley I."/>
            <person name="Horton D.L."/>
            <person name="Alikhan N.F."/>
            <person name="Baker D."/>
            <person name="Gharbi K."/>
            <person name="Hall N."/>
            <person name="Watson M."/>
            <person name="Adriaenssens E.M."/>
            <person name="Foster-Nyarko E."/>
            <person name="Jarju S."/>
            <person name="Secka A."/>
            <person name="Antonio M."/>
            <person name="Oren A."/>
            <person name="Chaudhuri R.R."/>
            <person name="La Ragione R."/>
            <person name="Hildebrand F."/>
            <person name="Pallen M.J."/>
        </authorList>
    </citation>
    <scope>NUCLEOTIDE SEQUENCE</scope>
    <source>
        <strain evidence="1">ChiW4-1371</strain>
    </source>
</reference>
<dbReference type="AlphaFoldDB" id="A0A9D2KCQ8"/>
<gene>
    <name evidence="1" type="ORF">H9804_04725</name>
</gene>
<protein>
    <submittedName>
        <fullName evidence="1">Uncharacterized protein</fullName>
    </submittedName>
</protein>
<organism evidence="1 2">
    <name type="scientific">Candidatus Mucispirillum faecigallinarum</name>
    <dbReference type="NCBI Taxonomy" id="2838699"/>
    <lineage>
        <taxon>Bacteria</taxon>
        <taxon>Pseudomonadati</taxon>
        <taxon>Deferribacterota</taxon>
        <taxon>Deferribacteres</taxon>
        <taxon>Deferribacterales</taxon>
        <taxon>Mucispirillaceae</taxon>
        <taxon>Mucispirillum</taxon>
    </lineage>
</organism>
<dbReference type="EMBL" id="DXAQ01000074">
    <property type="protein sequence ID" value="HIZ89228.1"/>
    <property type="molecule type" value="Genomic_DNA"/>
</dbReference>
<evidence type="ECO:0000313" key="1">
    <source>
        <dbReference type="EMBL" id="HIZ89228.1"/>
    </source>
</evidence>
<reference evidence="1" key="2">
    <citation type="submission" date="2021-04" db="EMBL/GenBank/DDBJ databases">
        <authorList>
            <person name="Gilroy R."/>
        </authorList>
    </citation>
    <scope>NUCLEOTIDE SEQUENCE</scope>
    <source>
        <strain evidence="1">ChiW4-1371</strain>
    </source>
</reference>